<feature type="region of interest" description="Disordered" evidence="1">
    <location>
        <begin position="237"/>
        <end position="264"/>
    </location>
</feature>
<gene>
    <name evidence="3" type="ORF">CC85DRAFT_285213</name>
</gene>
<sequence length="360" mass="39334">MGETEERTAIPVTCFTGFLGAGKTTTILGLLGQLPKDYKVVLLKNEYGDVEVDSLLAQQSNITGVSEILNGCLCCTMVGLVENALIEIRDKFKPDRIIIESSGSAFPATLALQIRSLEPQGFKLDGVVTVIDCVNFRGYEDDSPSAKLQAQYTDLHILSKHEEVSEREFDILLDRLGDLTDSTPHVKISREKPLTPELVFGLDSTLFLKGSEEADTWAAIGGEGAHIDEVQTKSVWRGGRRPGKHEHADGKECGSCQEEGEVGEVQPLPREELAAQLKKFEHIPEIYRIKGIVRFPSAAGGYESHVLNWAFGKYELTRMPALDDVPDLAGVSLRLTVMGERGEVARPARMLAEGLGAQVA</sequence>
<dbReference type="STRING" id="879819.A0A0J0XNY5"/>
<accession>A0A0J0XNY5</accession>
<keyword evidence="4" id="KW-1185">Reference proteome</keyword>
<dbReference type="Proteomes" id="UP000053611">
    <property type="component" value="Unassembled WGS sequence"/>
</dbReference>
<evidence type="ECO:0000259" key="2">
    <source>
        <dbReference type="Pfam" id="PF02492"/>
    </source>
</evidence>
<dbReference type="Pfam" id="PF02492">
    <property type="entry name" value="cobW"/>
    <property type="match status" value="1"/>
</dbReference>
<dbReference type="AlphaFoldDB" id="A0A0J0XNY5"/>
<protein>
    <submittedName>
        <fullName evidence="3">Putative cytoplasm protein</fullName>
    </submittedName>
</protein>
<name>A0A0J0XNY5_9TREE</name>
<evidence type="ECO:0000313" key="4">
    <source>
        <dbReference type="Proteomes" id="UP000053611"/>
    </source>
</evidence>
<evidence type="ECO:0000313" key="3">
    <source>
        <dbReference type="EMBL" id="KLT42866.1"/>
    </source>
</evidence>
<dbReference type="InterPro" id="IPR003495">
    <property type="entry name" value="CobW/HypB/UreG_nucleotide-bd"/>
</dbReference>
<proteinExistence type="predicted"/>
<dbReference type="OrthoDB" id="272672at2759"/>
<organism evidence="3 4">
    <name type="scientific">Cutaneotrichosporon oleaginosum</name>
    <dbReference type="NCBI Taxonomy" id="879819"/>
    <lineage>
        <taxon>Eukaryota</taxon>
        <taxon>Fungi</taxon>
        <taxon>Dikarya</taxon>
        <taxon>Basidiomycota</taxon>
        <taxon>Agaricomycotina</taxon>
        <taxon>Tremellomycetes</taxon>
        <taxon>Trichosporonales</taxon>
        <taxon>Trichosporonaceae</taxon>
        <taxon>Cutaneotrichosporon</taxon>
    </lineage>
</organism>
<dbReference type="InterPro" id="IPR027417">
    <property type="entry name" value="P-loop_NTPase"/>
</dbReference>
<reference evidence="3 4" key="1">
    <citation type="submission" date="2015-03" db="EMBL/GenBank/DDBJ databases">
        <title>Genomics and transcriptomics of the oil-accumulating basidiomycete yeast T. oleaginosus allow insights into substrate utilization and the diverse evolutionary trajectories of mating systems in fungi.</title>
        <authorList>
            <consortium name="DOE Joint Genome Institute"/>
            <person name="Kourist R."/>
            <person name="Kracht O."/>
            <person name="Bracharz F."/>
            <person name="Lipzen A."/>
            <person name="Nolan M."/>
            <person name="Ohm R."/>
            <person name="Grigoriev I."/>
            <person name="Sun S."/>
            <person name="Heitman J."/>
            <person name="Bruck T."/>
            <person name="Nowrousian M."/>
        </authorList>
    </citation>
    <scope>NUCLEOTIDE SEQUENCE [LARGE SCALE GENOMIC DNA]</scope>
    <source>
        <strain evidence="3 4">IBC0246</strain>
    </source>
</reference>
<feature type="domain" description="CobW/HypB/UreG nucleotide-binding" evidence="2">
    <location>
        <begin position="11"/>
        <end position="182"/>
    </location>
</feature>
<dbReference type="SUPFAM" id="SSF52540">
    <property type="entry name" value="P-loop containing nucleoside triphosphate hydrolases"/>
    <property type="match status" value="1"/>
</dbReference>
<dbReference type="PANTHER" id="PTHR13748">
    <property type="entry name" value="COBW-RELATED"/>
    <property type="match status" value="1"/>
</dbReference>
<dbReference type="GO" id="GO:0005737">
    <property type="term" value="C:cytoplasm"/>
    <property type="evidence" value="ECO:0007669"/>
    <property type="project" value="TreeGrafter"/>
</dbReference>
<dbReference type="EMBL" id="KQ087201">
    <property type="protein sequence ID" value="KLT42866.1"/>
    <property type="molecule type" value="Genomic_DNA"/>
</dbReference>
<dbReference type="Gene3D" id="3.40.50.300">
    <property type="entry name" value="P-loop containing nucleotide triphosphate hydrolases"/>
    <property type="match status" value="1"/>
</dbReference>
<evidence type="ECO:0000256" key="1">
    <source>
        <dbReference type="SAM" id="MobiDB-lite"/>
    </source>
</evidence>
<dbReference type="PANTHER" id="PTHR13748:SF62">
    <property type="entry name" value="COBW DOMAIN-CONTAINING PROTEIN"/>
    <property type="match status" value="1"/>
</dbReference>
<dbReference type="InterPro" id="IPR051316">
    <property type="entry name" value="Zinc-reg_GTPase_activator"/>
</dbReference>